<dbReference type="SUPFAM" id="SSF47413">
    <property type="entry name" value="lambda repressor-like DNA-binding domains"/>
    <property type="match status" value="1"/>
</dbReference>
<evidence type="ECO:0000313" key="3">
    <source>
        <dbReference type="EMBL" id="MSB72047.1"/>
    </source>
</evidence>
<proteinExistence type="predicted"/>
<dbReference type="PROSITE" id="PS50943">
    <property type="entry name" value="HTH_CROC1"/>
    <property type="match status" value="1"/>
</dbReference>
<dbReference type="InterPro" id="IPR001387">
    <property type="entry name" value="Cro/C1-type_HTH"/>
</dbReference>
<feature type="domain" description="HTH cro/C1-type" evidence="1">
    <location>
        <begin position="14"/>
        <end position="67"/>
    </location>
</feature>
<dbReference type="InterPro" id="IPR010982">
    <property type="entry name" value="Lambda_DNA-bd_dom_sf"/>
</dbReference>
<dbReference type="AlphaFoldDB" id="A0A3E4MME9"/>
<dbReference type="CDD" id="cd00093">
    <property type="entry name" value="HTH_XRE"/>
    <property type="match status" value="1"/>
</dbReference>
<dbReference type="EMBL" id="WKNE01000003">
    <property type="protein sequence ID" value="MRZ54198.1"/>
    <property type="molecule type" value="Genomic_DNA"/>
</dbReference>
<organism evidence="2 4">
    <name type="scientific">Parabacteroides distasonis</name>
    <dbReference type="NCBI Taxonomy" id="823"/>
    <lineage>
        <taxon>Bacteria</taxon>
        <taxon>Pseudomonadati</taxon>
        <taxon>Bacteroidota</taxon>
        <taxon>Bacteroidia</taxon>
        <taxon>Bacteroidales</taxon>
        <taxon>Tannerellaceae</taxon>
        <taxon>Parabacteroides</taxon>
    </lineage>
</organism>
<dbReference type="Proteomes" id="UP000432516">
    <property type="component" value="Unassembled WGS sequence"/>
</dbReference>
<dbReference type="RefSeq" id="WP_005854563.1">
    <property type="nucleotide sequence ID" value="NZ_BQOC01000001.1"/>
</dbReference>
<dbReference type="OMA" id="GHNIRRT"/>
<sequence>MQTTAKKCNHGANIRRWREWRNVNQDVLAEEIGVSQATLSGYEKKETLEQEILDKIAVALNIPVEAITELDNAASINIVSSTLYDKAGSIFNNPTFNPIDKVIELYNEKNALYERMLKEKDSVIELLKEIVKDKM</sequence>
<dbReference type="Pfam" id="PF01381">
    <property type="entry name" value="HTH_3"/>
    <property type="match status" value="1"/>
</dbReference>
<gene>
    <name evidence="2" type="ORF">GKD68_05450</name>
    <name evidence="3" type="ORF">GKD70_01840</name>
</gene>
<evidence type="ECO:0000313" key="4">
    <source>
        <dbReference type="Proteomes" id="UP000432516"/>
    </source>
</evidence>
<evidence type="ECO:0000313" key="5">
    <source>
        <dbReference type="Proteomes" id="UP000441609"/>
    </source>
</evidence>
<protein>
    <submittedName>
        <fullName evidence="2">Helix-turn-helix domain-containing protein</fullName>
    </submittedName>
</protein>
<dbReference type="GO" id="GO:0003677">
    <property type="term" value="F:DNA binding"/>
    <property type="evidence" value="ECO:0007669"/>
    <property type="project" value="InterPro"/>
</dbReference>
<name>A0A3E4MME9_PARDI</name>
<dbReference type="EMBL" id="WKMO01000002">
    <property type="protein sequence ID" value="MSB72047.1"/>
    <property type="molecule type" value="Genomic_DNA"/>
</dbReference>
<reference evidence="4 5" key="1">
    <citation type="journal article" date="2019" name="Nat. Med.">
        <title>A library of human gut bacterial isolates paired with longitudinal multiomics data enables mechanistic microbiome research.</title>
        <authorList>
            <person name="Poyet M."/>
            <person name="Groussin M."/>
            <person name="Gibbons S.M."/>
            <person name="Avila-Pacheco J."/>
            <person name="Jiang X."/>
            <person name="Kearney S.M."/>
            <person name="Perrotta A.R."/>
            <person name="Berdy B."/>
            <person name="Zhao S."/>
            <person name="Lieberman T.D."/>
            <person name="Swanson P.K."/>
            <person name="Smith M."/>
            <person name="Roesemann S."/>
            <person name="Alexander J.E."/>
            <person name="Rich S.A."/>
            <person name="Livny J."/>
            <person name="Vlamakis H."/>
            <person name="Clish C."/>
            <person name="Bullock K."/>
            <person name="Deik A."/>
            <person name="Scott J."/>
            <person name="Pierce K.A."/>
            <person name="Xavier R.J."/>
            <person name="Alm E.J."/>
        </authorList>
    </citation>
    <scope>NUCLEOTIDE SEQUENCE [LARGE SCALE GENOMIC DNA]</scope>
    <source>
        <strain evidence="2 4">BIOML-A2</strain>
        <strain evidence="3 5">BIOML-A20</strain>
    </source>
</reference>
<evidence type="ECO:0000259" key="1">
    <source>
        <dbReference type="PROSITE" id="PS50943"/>
    </source>
</evidence>
<accession>A0A3E4MME9</accession>
<dbReference type="OrthoDB" id="674774at2"/>
<dbReference type="Proteomes" id="UP000441609">
    <property type="component" value="Unassembled WGS sequence"/>
</dbReference>
<dbReference type="Gene3D" id="1.10.260.40">
    <property type="entry name" value="lambda repressor-like DNA-binding domains"/>
    <property type="match status" value="1"/>
</dbReference>
<evidence type="ECO:0000313" key="2">
    <source>
        <dbReference type="EMBL" id="MRZ54198.1"/>
    </source>
</evidence>
<comment type="caution">
    <text evidence="2">The sequence shown here is derived from an EMBL/GenBank/DDBJ whole genome shotgun (WGS) entry which is preliminary data.</text>
</comment>
<dbReference type="SMART" id="SM00530">
    <property type="entry name" value="HTH_XRE"/>
    <property type="match status" value="1"/>
</dbReference>